<reference evidence="1" key="1">
    <citation type="submission" date="2014-05" db="EMBL/GenBank/DDBJ databases">
        <authorList>
            <person name="Chronopoulou M."/>
        </authorList>
    </citation>
    <scope>NUCLEOTIDE SEQUENCE</scope>
    <source>
        <tissue evidence="1">Whole organism</tissue>
    </source>
</reference>
<name>A0A0K2ULL8_LEPSM</name>
<proteinExistence type="predicted"/>
<protein>
    <submittedName>
        <fullName evidence="1">Uncharacterized protein</fullName>
    </submittedName>
</protein>
<sequence length="64" mass="7517">VNYRCIHPIETKTYAAKVWLNYDRLHPTFFQPASQIPRLLVWVSWKNKSTTPPIQIIICCELSS</sequence>
<evidence type="ECO:0000313" key="1">
    <source>
        <dbReference type="EMBL" id="CDW38772.1"/>
    </source>
</evidence>
<feature type="non-terminal residue" evidence="1">
    <location>
        <position position="1"/>
    </location>
</feature>
<accession>A0A0K2ULL8</accession>
<organism evidence="1">
    <name type="scientific">Lepeophtheirus salmonis</name>
    <name type="common">Salmon louse</name>
    <name type="synonym">Caligus salmonis</name>
    <dbReference type="NCBI Taxonomy" id="72036"/>
    <lineage>
        <taxon>Eukaryota</taxon>
        <taxon>Metazoa</taxon>
        <taxon>Ecdysozoa</taxon>
        <taxon>Arthropoda</taxon>
        <taxon>Crustacea</taxon>
        <taxon>Multicrustacea</taxon>
        <taxon>Hexanauplia</taxon>
        <taxon>Copepoda</taxon>
        <taxon>Siphonostomatoida</taxon>
        <taxon>Caligidae</taxon>
        <taxon>Lepeophtheirus</taxon>
    </lineage>
</organism>
<dbReference type="EMBL" id="HACA01021411">
    <property type="protein sequence ID" value="CDW38772.1"/>
    <property type="molecule type" value="Transcribed_RNA"/>
</dbReference>
<dbReference type="AlphaFoldDB" id="A0A0K2ULL8"/>